<dbReference type="Proteomes" id="UP000233256">
    <property type="component" value="Unassembled WGS sequence"/>
</dbReference>
<accession>A0A2N1PM99</accession>
<evidence type="ECO:0008006" key="3">
    <source>
        <dbReference type="Google" id="ProtNLM"/>
    </source>
</evidence>
<proteinExistence type="predicted"/>
<dbReference type="AlphaFoldDB" id="A0A2N1PM99"/>
<reference evidence="1 2" key="1">
    <citation type="journal article" date="2017" name="ISME J.">
        <title>Potential for microbial H2 and metal transformations associated with novel bacteria and archaea in deep terrestrial subsurface sediments.</title>
        <authorList>
            <person name="Hernsdorf A.W."/>
            <person name="Amano Y."/>
            <person name="Miyakawa K."/>
            <person name="Ise K."/>
            <person name="Suzuki Y."/>
            <person name="Anantharaman K."/>
            <person name="Probst A."/>
            <person name="Burstein D."/>
            <person name="Thomas B.C."/>
            <person name="Banfield J.F."/>
        </authorList>
    </citation>
    <scope>NUCLEOTIDE SEQUENCE [LARGE SCALE GENOMIC DNA]</scope>
    <source>
        <strain evidence="1">HGW-Wallbacteria-1</strain>
    </source>
</reference>
<protein>
    <recommendedName>
        <fullName evidence="3">Agmatine deiminase</fullName>
    </recommendedName>
</protein>
<comment type="caution">
    <text evidence="1">The sequence shown here is derived from an EMBL/GenBank/DDBJ whole genome shotgun (WGS) entry which is preliminary data.</text>
</comment>
<dbReference type="Gene3D" id="3.75.10.10">
    <property type="entry name" value="L-arginine/glycine Amidinotransferase, Chain A"/>
    <property type="match status" value="1"/>
</dbReference>
<sequence length="435" mass="48814">MGLFRSFAIAVLIAVQVSFFLCPVVLSQNPSELMVDNDGAIERVVIQYSTTFEKEILPTFMTFLKELHSDISVTLVCETSQDADFMNSMIKIWGIIRPDRIDVRVFGKPITVWARDRFALRAFRDNDSVDAIILPILSEDEDQDRVNDMEVPGFIMAGKGVVTRSVTPGFFFEGGDMVSTSRRIFVGRNTLNRFSGDEKELMSIMRREFGRDVIMLGGRGSEELVCHIDLIFSSLDENRVVLGDPMLTRRLLNESFSGDVVDSMAIRETLDIMKVSGIRPEGSLQDAQIAYGVIRRQLDDLGYKVTALPVIHCVDEDEEDYIITYCNVLLDYRDDGNYVYMPVYGLDRLDDYAESVFENLGFHVKRVDISRLYQLGGTVRCVTNVMGRRLRRIQPATGRAIPVLPEVKSGGQSSVNGRGADASLGYRENCGIGRG</sequence>
<gene>
    <name evidence="1" type="ORF">CVV64_14340</name>
</gene>
<evidence type="ECO:0000313" key="1">
    <source>
        <dbReference type="EMBL" id="PKK89455.1"/>
    </source>
</evidence>
<evidence type="ECO:0000313" key="2">
    <source>
        <dbReference type="Proteomes" id="UP000233256"/>
    </source>
</evidence>
<name>A0A2N1PM99_9BACT</name>
<organism evidence="1 2">
    <name type="scientific">Candidatus Wallbacteria bacterium HGW-Wallbacteria-1</name>
    <dbReference type="NCBI Taxonomy" id="2013854"/>
    <lineage>
        <taxon>Bacteria</taxon>
        <taxon>Candidatus Walliibacteriota</taxon>
    </lineage>
</organism>
<dbReference type="EMBL" id="PGXC01000017">
    <property type="protein sequence ID" value="PKK89455.1"/>
    <property type="molecule type" value="Genomic_DNA"/>
</dbReference>
<dbReference type="SUPFAM" id="SSF55909">
    <property type="entry name" value="Pentein"/>
    <property type="match status" value="1"/>
</dbReference>